<dbReference type="CDD" id="cd00266">
    <property type="entry name" value="MADS_SRF_like"/>
    <property type="match status" value="1"/>
</dbReference>
<evidence type="ECO:0000256" key="6">
    <source>
        <dbReference type="SAM" id="Coils"/>
    </source>
</evidence>
<dbReference type="InterPro" id="IPR002100">
    <property type="entry name" value="TF_MADSbox"/>
</dbReference>
<protein>
    <recommendedName>
        <fullName evidence="8">MADS-box domain-containing protein</fullName>
    </recommendedName>
</protein>
<dbReference type="EMBL" id="MTKT01005615">
    <property type="protein sequence ID" value="OWM65287.1"/>
    <property type="molecule type" value="Genomic_DNA"/>
</dbReference>
<name>A0A218VXH5_PUNGR</name>
<dbReference type="Proteomes" id="UP000197138">
    <property type="component" value="Unassembled WGS sequence"/>
</dbReference>
<dbReference type="PROSITE" id="PS50066">
    <property type="entry name" value="MADS_BOX_2"/>
    <property type="match status" value="1"/>
</dbReference>
<dbReference type="SMART" id="SM00432">
    <property type="entry name" value="MADS"/>
    <property type="match status" value="1"/>
</dbReference>
<evidence type="ECO:0000256" key="7">
    <source>
        <dbReference type="SAM" id="Phobius"/>
    </source>
</evidence>
<dbReference type="PANTHER" id="PTHR48019">
    <property type="entry name" value="SERUM RESPONSE FACTOR HOMOLOG"/>
    <property type="match status" value="1"/>
</dbReference>
<dbReference type="FunFam" id="3.40.1810.10:FF:000010">
    <property type="entry name" value="Agamous-like MADS-box protein AGL30"/>
    <property type="match status" value="1"/>
</dbReference>
<evidence type="ECO:0000256" key="2">
    <source>
        <dbReference type="ARBA" id="ARBA00023015"/>
    </source>
</evidence>
<dbReference type="InterPro" id="IPR033897">
    <property type="entry name" value="SRF-like_MADS-box"/>
</dbReference>
<feature type="domain" description="MADS-box" evidence="8">
    <location>
        <begin position="1"/>
        <end position="61"/>
    </location>
</feature>
<feature type="transmembrane region" description="Helical" evidence="7">
    <location>
        <begin position="357"/>
        <end position="379"/>
    </location>
</feature>
<dbReference type="GO" id="GO:0045944">
    <property type="term" value="P:positive regulation of transcription by RNA polymerase II"/>
    <property type="evidence" value="ECO:0007669"/>
    <property type="project" value="InterPro"/>
</dbReference>
<accession>A0A218VXH5</accession>
<dbReference type="GO" id="GO:0046983">
    <property type="term" value="F:protein dimerization activity"/>
    <property type="evidence" value="ECO:0007669"/>
    <property type="project" value="InterPro"/>
</dbReference>
<dbReference type="InterPro" id="IPR036879">
    <property type="entry name" value="TF_MADSbox_sf"/>
</dbReference>
<feature type="coiled-coil region" evidence="6">
    <location>
        <begin position="77"/>
        <end position="170"/>
    </location>
</feature>
<dbReference type="GO" id="GO:0000987">
    <property type="term" value="F:cis-regulatory region sequence-specific DNA binding"/>
    <property type="evidence" value="ECO:0007669"/>
    <property type="project" value="InterPro"/>
</dbReference>
<dbReference type="GO" id="GO:0010152">
    <property type="term" value="P:pollen maturation"/>
    <property type="evidence" value="ECO:0007669"/>
    <property type="project" value="UniProtKB-ARBA"/>
</dbReference>
<keyword evidence="7" id="KW-0472">Membrane</keyword>
<sequence length="381" mass="43497">MGRVKLKIKRLESVSNRQITYSKRRHGILKKAKELSILCDIDIVLLMFSPTGKPTLFHGERSTFEEVIAKFAQLTPQERAKRKLESLEALKKTFKKLDHDVNVQDFLGASSQTAEDMTNQVRLLQGQLAEVQKRLSYWSDPEKIDNIEHLRQMEDSLRESIGQLRRHKENIGKHQLMSLERTNQYENGMQLPFVMPGMQEVQPLSWLPINENHHLMFQSDPNFLSHGAIASSSDASLPGCSAYYSGGDKQAEIGHMGQVDNLVQDGCVLNDLNGNSCLRLQVGDQYQYPHYAGLNLADDKKIKHEMEMNIRGHPVEYQVGGNVELPRPIYDDGHHNWGTGHAPCGITMYNGTSYNQASFFTTYSSLFYVAMEIFCWHYVYK</sequence>
<dbReference type="AlphaFoldDB" id="A0A218VXH5"/>
<evidence type="ECO:0000256" key="3">
    <source>
        <dbReference type="ARBA" id="ARBA00023125"/>
    </source>
</evidence>
<keyword evidence="2" id="KW-0805">Transcription regulation</keyword>
<dbReference type="GO" id="GO:0000981">
    <property type="term" value="F:DNA-binding transcription factor activity, RNA polymerase II-specific"/>
    <property type="evidence" value="ECO:0007669"/>
    <property type="project" value="InterPro"/>
</dbReference>
<keyword evidence="7" id="KW-1133">Transmembrane helix</keyword>
<dbReference type="GO" id="GO:0080092">
    <property type="term" value="P:regulation of pollen tube growth"/>
    <property type="evidence" value="ECO:0007669"/>
    <property type="project" value="UniProtKB-ARBA"/>
</dbReference>
<organism evidence="9 10">
    <name type="scientific">Punica granatum</name>
    <name type="common">Pomegranate</name>
    <dbReference type="NCBI Taxonomy" id="22663"/>
    <lineage>
        <taxon>Eukaryota</taxon>
        <taxon>Viridiplantae</taxon>
        <taxon>Streptophyta</taxon>
        <taxon>Embryophyta</taxon>
        <taxon>Tracheophyta</taxon>
        <taxon>Spermatophyta</taxon>
        <taxon>Magnoliopsida</taxon>
        <taxon>eudicotyledons</taxon>
        <taxon>Gunneridae</taxon>
        <taxon>Pentapetalae</taxon>
        <taxon>rosids</taxon>
        <taxon>malvids</taxon>
        <taxon>Myrtales</taxon>
        <taxon>Lythraceae</taxon>
        <taxon>Punica</taxon>
    </lineage>
</organism>
<dbReference type="PRINTS" id="PR00404">
    <property type="entry name" value="MADSDOMAIN"/>
</dbReference>
<evidence type="ECO:0000256" key="1">
    <source>
        <dbReference type="ARBA" id="ARBA00004123"/>
    </source>
</evidence>
<evidence type="ECO:0000259" key="8">
    <source>
        <dbReference type="PROSITE" id="PS50066"/>
    </source>
</evidence>
<dbReference type="GO" id="GO:0005634">
    <property type="term" value="C:nucleus"/>
    <property type="evidence" value="ECO:0007669"/>
    <property type="project" value="UniProtKB-SubCell"/>
</dbReference>
<dbReference type="InterPro" id="IPR050142">
    <property type="entry name" value="MADS-box/MEF2_TF"/>
</dbReference>
<keyword evidence="3" id="KW-0238">DNA-binding</keyword>
<evidence type="ECO:0000313" key="9">
    <source>
        <dbReference type="EMBL" id="OWM65287.1"/>
    </source>
</evidence>
<reference evidence="10" key="1">
    <citation type="journal article" date="2017" name="Plant J.">
        <title>The pomegranate (Punica granatum L.) genome and the genomics of punicalagin biosynthesis.</title>
        <authorList>
            <person name="Qin G."/>
            <person name="Xu C."/>
            <person name="Ming R."/>
            <person name="Tang H."/>
            <person name="Guyot R."/>
            <person name="Kramer E.M."/>
            <person name="Hu Y."/>
            <person name="Yi X."/>
            <person name="Qi Y."/>
            <person name="Xu X."/>
            <person name="Gao Z."/>
            <person name="Pan H."/>
            <person name="Jian J."/>
            <person name="Tian Y."/>
            <person name="Yue Z."/>
            <person name="Xu Y."/>
        </authorList>
    </citation>
    <scope>NUCLEOTIDE SEQUENCE [LARGE SCALE GENOMIC DNA]</scope>
    <source>
        <strain evidence="10">cv. Dabenzi</strain>
    </source>
</reference>
<keyword evidence="6" id="KW-0175">Coiled coil</keyword>
<dbReference type="Pfam" id="PF00319">
    <property type="entry name" value="SRF-TF"/>
    <property type="match status" value="1"/>
</dbReference>
<dbReference type="SUPFAM" id="SSF55455">
    <property type="entry name" value="SRF-like"/>
    <property type="match status" value="1"/>
</dbReference>
<keyword evidence="4" id="KW-0804">Transcription</keyword>
<dbReference type="Gene3D" id="3.40.1810.10">
    <property type="entry name" value="Transcription factor, MADS-box"/>
    <property type="match status" value="1"/>
</dbReference>
<keyword evidence="7" id="KW-0812">Transmembrane</keyword>
<comment type="subcellular location">
    <subcellularLocation>
        <location evidence="1">Nucleus</location>
    </subcellularLocation>
</comment>
<comment type="caution">
    <text evidence="9">The sequence shown here is derived from an EMBL/GenBank/DDBJ whole genome shotgun (WGS) entry which is preliminary data.</text>
</comment>
<proteinExistence type="predicted"/>
<evidence type="ECO:0000256" key="5">
    <source>
        <dbReference type="ARBA" id="ARBA00023242"/>
    </source>
</evidence>
<keyword evidence="5" id="KW-0539">Nucleus</keyword>
<evidence type="ECO:0000256" key="4">
    <source>
        <dbReference type="ARBA" id="ARBA00023163"/>
    </source>
</evidence>
<gene>
    <name evidence="9" type="ORF">CDL15_Pgr008877</name>
</gene>
<evidence type="ECO:0000313" key="10">
    <source>
        <dbReference type="Proteomes" id="UP000197138"/>
    </source>
</evidence>